<reference evidence="10" key="1">
    <citation type="submission" date="2019-02" db="EMBL/GenBank/DDBJ databases">
        <authorList>
            <person name="Gruber-Vodicka R. H."/>
            <person name="Seah K. B. B."/>
        </authorList>
    </citation>
    <scope>NUCLEOTIDE SEQUENCE</scope>
    <source>
        <strain evidence="10">BECK_BZ165</strain>
    </source>
</reference>
<feature type="chain" id="PRO_5018815242" description="Thiol:disulfide interchange protein" evidence="7">
    <location>
        <begin position="24"/>
        <end position="243"/>
    </location>
</feature>
<evidence type="ECO:0000259" key="8">
    <source>
        <dbReference type="Pfam" id="PF10411"/>
    </source>
</evidence>
<gene>
    <name evidence="10" type="ORF">BECKFM1743C_GA0114222_100909</name>
</gene>
<dbReference type="AlphaFoldDB" id="A0A450SE30"/>
<keyword evidence="3 7" id="KW-0732">Signal</keyword>
<keyword evidence="5" id="KW-1015">Disulfide bond</keyword>
<comment type="similarity">
    <text evidence="2 7">Belongs to the thioredoxin family. DsbC subfamily.</text>
</comment>
<dbReference type="InterPro" id="IPR012336">
    <property type="entry name" value="Thioredoxin-like_fold"/>
</dbReference>
<evidence type="ECO:0000256" key="2">
    <source>
        <dbReference type="ARBA" id="ARBA00009813"/>
    </source>
</evidence>
<evidence type="ECO:0000313" key="10">
    <source>
        <dbReference type="EMBL" id="VFJ50905.1"/>
    </source>
</evidence>
<evidence type="ECO:0000256" key="4">
    <source>
        <dbReference type="ARBA" id="ARBA00022764"/>
    </source>
</evidence>
<dbReference type="GO" id="GO:0042597">
    <property type="term" value="C:periplasmic space"/>
    <property type="evidence" value="ECO:0007669"/>
    <property type="project" value="UniProtKB-SubCell"/>
</dbReference>
<dbReference type="InterPro" id="IPR051470">
    <property type="entry name" value="Thiol:disulfide_interchange"/>
</dbReference>
<protein>
    <recommendedName>
        <fullName evidence="7">Thiol:disulfide interchange protein</fullName>
    </recommendedName>
</protein>
<evidence type="ECO:0000256" key="6">
    <source>
        <dbReference type="ARBA" id="ARBA00023284"/>
    </source>
</evidence>
<proteinExistence type="inferred from homology"/>
<evidence type="ECO:0000256" key="1">
    <source>
        <dbReference type="ARBA" id="ARBA00004418"/>
    </source>
</evidence>
<dbReference type="InterPro" id="IPR018950">
    <property type="entry name" value="DiS-bond_isomerase_DsbC/G_N"/>
</dbReference>
<dbReference type="CDD" id="cd03020">
    <property type="entry name" value="DsbA_DsbC_DsbG"/>
    <property type="match status" value="1"/>
</dbReference>
<evidence type="ECO:0000256" key="7">
    <source>
        <dbReference type="RuleBase" id="RU364038"/>
    </source>
</evidence>
<dbReference type="InterPro" id="IPR036249">
    <property type="entry name" value="Thioredoxin-like_sf"/>
</dbReference>
<sequence>MHKKPLFLFISIVILCATAPAMGKDTTVPKPVIERSKEIFSHGADSFAESPIQGLFQVTSGITVIYISADGRFAMEGDIFDLENEENLTERKRNRARMDAIDGLGEKDMIVFAPDDVRHTITVFTDVDCGYCRKLHNEVPILKDAGIKVRYLGFPRAGPSSDTYSTMVSVWCADDREKAMTDAKKGNLIPTKQCTHPLKEHLALGKRIGVRGTPAIVLEDGTLISGYVPAIHLQDILEKTFHK</sequence>
<comment type="function">
    <text evidence="7">Required for disulfide bond formation in some periplasmic proteins. Acts by transferring its disulfide bond to other proteins and is reduced in the process.</text>
</comment>
<feature type="signal peptide" evidence="7">
    <location>
        <begin position="1"/>
        <end position="23"/>
    </location>
</feature>
<dbReference type="Pfam" id="PF10411">
    <property type="entry name" value="DsbC_N"/>
    <property type="match status" value="1"/>
</dbReference>
<evidence type="ECO:0000256" key="5">
    <source>
        <dbReference type="ARBA" id="ARBA00023157"/>
    </source>
</evidence>
<organism evidence="10">
    <name type="scientific">Candidatus Kentrum sp. FM</name>
    <dbReference type="NCBI Taxonomy" id="2126340"/>
    <lineage>
        <taxon>Bacteria</taxon>
        <taxon>Pseudomonadati</taxon>
        <taxon>Pseudomonadota</taxon>
        <taxon>Gammaproteobacteria</taxon>
        <taxon>Candidatus Kentrum</taxon>
    </lineage>
</organism>
<dbReference type="Pfam" id="PF13098">
    <property type="entry name" value="Thioredoxin_2"/>
    <property type="match status" value="1"/>
</dbReference>
<feature type="domain" description="Disulphide bond isomerase DsbC/G N-terminal" evidence="8">
    <location>
        <begin position="45"/>
        <end position="90"/>
    </location>
</feature>
<dbReference type="SUPFAM" id="SSF54423">
    <property type="entry name" value="DsbC/DsbG N-terminal domain-like"/>
    <property type="match status" value="1"/>
</dbReference>
<keyword evidence="4 7" id="KW-0574">Periplasm</keyword>
<evidence type="ECO:0000259" key="9">
    <source>
        <dbReference type="Pfam" id="PF13098"/>
    </source>
</evidence>
<dbReference type="Gene3D" id="3.10.450.70">
    <property type="entry name" value="Disulphide bond isomerase, DsbC/G, N-terminal"/>
    <property type="match status" value="1"/>
</dbReference>
<keyword evidence="6 7" id="KW-0676">Redox-active center</keyword>
<dbReference type="Gene3D" id="3.40.30.10">
    <property type="entry name" value="Glutaredoxin"/>
    <property type="match status" value="1"/>
</dbReference>
<dbReference type="InterPro" id="IPR009094">
    <property type="entry name" value="DiS-bond_isomerase_DsbC/G_N_sf"/>
</dbReference>
<accession>A0A450SE30</accession>
<dbReference type="InterPro" id="IPR033954">
    <property type="entry name" value="DiS-bond_Isoase_DsbC/G"/>
</dbReference>
<comment type="subcellular location">
    <subcellularLocation>
        <location evidence="1 7">Periplasm</location>
    </subcellularLocation>
</comment>
<evidence type="ECO:0000256" key="3">
    <source>
        <dbReference type="ARBA" id="ARBA00022729"/>
    </source>
</evidence>
<dbReference type="EMBL" id="CAADFA010000090">
    <property type="protein sequence ID" value="VFJ50905.1"/>
    <property type="molecule type" value="Genomic_DNA"/>
</dbReference>
<dbReference type="PANTHER" id="PTHR35272:SF3">
    <property type="entry name" value="THIOL:DISULFIDE INTERCHANGE PROTEIN DSBC"/>
    <property type="match status" value="1"/>
</dbReference>
<dbReference type="PANTHER" id="PTHR35272">
    <property type="entry name" value="THIOL:DISULFIDE INTERCHANGE PROTEIN DSBC-RELATED"/>
    <property type="match status" value="1"/>
</dbReference>
<dbReference type="SUPFAM" id="SSF52833">
    <property type="entry name" value="Thioredoxin-like"/>
    <property type="match status" value="1"/>
</dbReference>
<feature type="domain" description="Thioredoxin-like fold" evidence="9">
    <location>
        <begin position="118"/>
        <end position="237"/>
    </location>
</feature>
<name>A0A450SE30_9GAMM</name>